<gene>
    <name evidence="1" type="ORF">GIL414_LOCUS71812</name>
</gene>
<dbReference type="Proteomes" id="UP000681720">
    <property type="component" value="Unassembled WGS sequence"/>
</dbReference>
<accession>A0A8S3HZY8</accession>
<dbReference type="PANTHER" id="PTHR38337:SF1">
    <property type="entry name" value="GUSTATORY RECEPTOR"/>
    <property type="match status" value="1"/>
</dbReference>
<comment type="caution">
    <text evidence="1">The sequence shown here is derived from an EMBL/GenBank/DDBJ whole genome shotgun (WGS) entry which is preliminary data.</text>
</comment>
<dbReference type="PANTHER" id="PTHR38337">
    <property type="entry name" value="AGAP010540-PA"/>
    <property type="match status" value="1"/>
</dbReference>
<organism evidence="1 2">
    <name type="scientific">Rotaria magnacalcarata</name>
    <dbReference type="NCBI Taxonomy" id="392030"/>
    <lineage>
        <taxon>Eukaryota</taxon>
        <taxon>Metazoa</taxon>
        <taxon>Spiralia</taxon>
        <taxon>Gnathifera</taxon>
        <taxon>Rotifera</taxon>
        <taxon>Eurotatoria</taxon>
        <taxon>Bdelloidea</taxon>
        <taxon>Philodinida</taxon>
        <taxon>Philodinidae</taxon>
        <taxon>Rotaria</taxon>
    </lineage>
</organism>
<evidence type="ECO:0000313" key="1">
    <source>
        <dbReference type="EMBL" id="CAF5187839.1"/>
    </source>
</evidence>
<sequence>MHAHAECAHIFTTYILPDIFHCVAFIIGFIHFRVTEGEPMYSLMEKVFIHADQNVRLSGTHRAIRRL</sequence>
<dbReference type="AlphaFoldDB" id="A0A8S3HZY8"/>
<name>A0A8S3HZY8_9BILA</name>
<proteinExistence type="predicted"/>
<reference evidence="1" key="1">
    <citation type="submission" date="2021-02" db="EMBL/GenBank/DDBJ databases">
        <authorList>
            <person name="Nowell W R."/>
        </authorList>
    </citation>
    <scope>NUCLEOTIDE SEQUENCE</scope>
</reference>
<protein>
    <submittedName>
        <fullName evidence="1">Uncharacterized protein</fullName>
    </submittedName>
</protein>
<feature type="non-terminal residue" evidence="1">
    <location>
        <position position="1"/>
    </location>
</feature>
<dbReference type="EMBL" id="CAJOBJ010335065">
    <property type="protein sequence ID" value="CAF5187839.1"/>
    <property type="molecule type" value="Genomic_DNA"/>
</dbReference>
<evidence type="ECO:0000313" key="2">
    <source>
        <dbReference type="Proteomes" id="UP000681720"/>
    </source>
</evidence>